<reference evidence="9 10" key="1">
    <citation type="submission" date="2014-08" db="EMBL/GenBank/DDBJ databases">
        <title>Whole genome shotgun sequence of Sphingomonas paucimobilis NBRC 13935.</title>
        <authorList>
            <person name="Hosoyama A."/>
            <person name="Hashimoto M."/>
            <person name="Hosoyama Y."/>
            <person name="Noguchi M."/>
            <person name="Uohara A."/>
            <person name="Ohji S."/>
            <person name="Katano-Makiyama Y."/>
            <person name="Ichikawa N."/>
            <person name="Kimura A."/>
            <person name="Yamazoe A."/>
            <person name="Fujita N."/>
        </authorList>
    </citation>
    <scope>NUCLEOTIDE SEQUENCE [LARGE SCALE GENOMIC DNA]</scope>
    <source>
        <strain evidence="9 10">NBRC 13935</strain>
    </source>
</reference>
<dbReference type="SUPFAM" id="SSF52499">
    <property type="entry name" value="Isochorismatase-like hydrolases"/>
    <property type="match status" value="1"/>
</dbReference>
<keyword evidence="4" id="KW-0378">Hydrolase</keyword>
<dbReference type="InterPro" id="IPR052347">
    <property type="entry name" value="Isochorismatase_Nicotinamidase"/>
</dbReference>
<evidence type="ECO:0000256" key="3">
    <source>
        <dbReference type="ARBA" id="ARBA00022723"/>
    </source>
</evidence>
<dbReference type="GO" id="GO:0046872">
    <property type="term" value="F:metal ion binding"/>
    <property type="evidence" value="ECO:0007669"/>
    <property type="project" value="UniProtKB-KW"/>
</dbReference>
<comment type="caution">
    <text evidence="9">The sequence shown here is derived from an EMBL/GenBank/DDBJ whole genome shotgun (WGS) entry which is preliminary data.</text>
</comment>
<dbReference type="Pfam" id="PF00857">
    <property type="entry name" value="Isochorismatase"/>
    <property type="match status" value="1"/>
</dbReference>
<dbReference type="InterPro" id="IPR000868">
    <property type="entry name" value="Isochorismatase-like_dom"/>
</dbReference>
<dbReference type="GO" id="GO:0008936">
    <property type="term" value="F:nicotinamidase activity"/>
    <property type="evidence" value="ECO:0007669"/>
    <property type="project" value="UniProtKB-EC"/>
</dbReference>
<dbReference type="GO" id="GO:0019363">
    <property type="term" value="P:pyridine nucleotide biosynthetic process"/>
    <property type="evidence" value="ECO:0007669"/>
    <property type="project" value="UniProtKB-KW"/>
</dbReference>
<evidence type="ECO:0000256" key="4">
    <source>
        <dbReference type="ARBA" id="ARBA00022801"/>
    </source>
</evidence>
<name>A0A0C9M0J2_SPHPI</name>
<dbReference type="Proteomes" id="UP000032025">
    <property type="component" value="Unassembled WGS sequence"/>
</dbReference>
<dbReference type="AlphaFoldDB" id="A0A0C9M0J2"/>
<dbReference type="GeneID" id="78529482"/>
<dbReference type="Gene3D" id="3.40.50.850">
    <property type="entry name" value="Isochorismatase-like"/>
    <property type="match status" value="1"/>
</dbReference>
<dbReference type="EMBL" id="BBJS01000013">
    <property type="protein sequence ID" value="GAN12765.1"/>
    <property type="molecule type" value="Genomic_DNA"/>
</dbReference>
<keyword evidence="10" id="KW-1185">Reference proteome</keyword>
<feature type="domain" description="Isochorismatase-like" evidence="8">
    <location>
        <begin position="5"/>
        <end position="168"/>
    </location>
</feature>
<dbReference type="PANTHER" id="PTHR11080:SF2">
    <property type="entry name" value="LD05707P"/>
    <property type="match status" value="1"/>
</dbReference>
<evidence type="ECO:0000313" key="9">
    <source>
        <dbReference type="EMBL" id="GAN12765.1"/>
    </source>
</evidence>
<evidence type="ECO:0000256" key="2">
    <source>
        <dbReference type="ARBA" id="ARBA00022642"/>
    </source>
</evidence>
<proteinExistence type="inferred from homology"/>
<evidence type="ECO:0000259" key="8">
    <source>
        <dbReference type="Pfam" id="PF00857"/>
    </source>
</evidence>
<evidence type="ECO:0000256" key="7">
    <source>
        <dbReference type="ARBA" id="ARBA00043224"/>
    </source>
</evidence>
<dbReference type="PANTHER" id="PTHR11080">
    <property type="entry name" value="PYRAZINAMIDASE/NICOTINAMIDASE"/>
    <property type="match status" value="1"/>
</dbReference>
<keyword evidence="2" id="KW-0662">Pyridine nucleotide biosynthesis</keyword>
<gene>
    <name evidence="9" type="ORF">SP6_13_00170</name>
</gene>
<accession>A0A0C9M0J2</accession>
<dbReference type="RefSeq" id="WP_037568185.1">
    <property type="nucleotide sequence ID" value="NZ_BBJS01000013.1"/>
</dbReference>
<evidence type="ECO:0000256" key="5">
    <source>
        <dbReference type="ARBA" id="ARBA00037900"/>
    </source>
</evidence>
<comment type="pathway">
    <text evidence="5">Cofactor biosynthesis; nicotinate biosynthesis; nicotinate from nicotinamide: step 1/1.</text>
</comment>
<keyword evidence="3" id="KW-0479">Metal-binding</keyword>
<evidence type="ECO:0000313" key="10">
    <source>
        <dbReference type="Proteomes" id="UP000032025"/>
    </source>
</evidence>
<protein>
    <recommendedName>
        <fullName evidence="6">nicotinamidase</fullName>
        <ecNumber evidence="6">3.5.1.19</ecNumber>
    </recommendedName>
    <alternativeName>
        <fullName evidence="7">Nicotinamide deamidase</fullName>
    </alternativeName>
</protein>
<sequence length="198" mass="21607">MKRFVIVVDMQRDFVAADGALPVPGAEALIAPMNAWLASLRPADVTGVLFTLDTHLPEVYARSEEAEQFPLHCVKDAPGWSLMVAPSAVDPAIPTYTLEKGVFDMWEEPDITLTPGDRSEPIEREAFFAQLKAAGVQDVTVVGVAADYCVRWAVDGLIQRAFRVSVIPSLTRGIVRPIDLVAAEEWGEHPVNLQEAAI</sequence>
<dbReference type="InterPro" id="IPR036380">
    <property type="entry name" value="Isochorismatase-like_sf"/>
</dbReference>
<organism evidence="9 10">
    <name type="scientific">Sphingomonas paucimobilis NBRC 13935</name>
    <dbReference type="NCBI Taxonomy" id="1219050"/>
    <lineage>
        <taxon>Bacteria</taxon>
        <taxon>Pseudomonadati</taxon>
        <taxon>Pseudomonadota</taxon>
        <taxon>Alphaproteobacteria</taxon>
        <taxon>Sphingomonadales</taxon>
        <taxon>Sphingomonadaceae</taxon>
        <taxon>Sphingomonas</taxon>
    </lineage>
</organism>
<dbReference type="EC" id="3.5.1.19" evidence="6"/>
<evidence type="ECO:0000256" key="6">
    <source>
        <dbReference type="ARBA" id="ARBA00039017"/>
    </source>
</evidence>
<evidence type="ECO:0000256" key="1">
    <source>
        <dbReference type="ARBA" id="ARBA00006336"/>
    </source>
</evidence>
<comment type="similarity">
    <text evidence="1">Belongs to the isochorismatase family.</text>
</comment>